<dbReference type="Pfam" id="PF06101">
    <property type="entry name" value="Vps62"/>
    <property type="match status" value="1"/>
</dbReference>
<dbReference type="InterPro" id="IPR009291">
    <property type="entry name" value="Vps62"/>
</dbReference>
<dbReference type="AlphaFoldDB" id="A0A9P7VC05"/>
<feature type="signal peptide" evidence="1">
    <location>
        <begin position="1"/>
        <end position="20"/>
    </location>
</feature>
<evidence type="ECO:0000313" key="3">
    <source>
        <dbReference type="Proteomes" id="UP000790833"/>
    </source>
</evidence>
<feature type="chain" id="PRO_5040497012" evidence="1">
    <location>
        <begin position="21"/>
        <end position="440"/>
    </location>
</feature>
<dbReference type="RefSeq" id="XP_043050731.1">
    <property type="nucleotide sequence ID" value="XM_043194407.1"/>
</dbReference>
<evidence type="ECO:0000256" key="1">
    <source>
        <dbReference type="SAM" id="SignalP"/>
    </source>
</evidence>
<proteinExistence type="predicted"/>
<protein>
    <submittedName>
        <fullName evidence="2">Vacuolar protein sorting-associated protein 62</fullName>
    </submittedName>
</protein>
<dbReference type="PANTHER" id="PTHR48220:SF1">
    <property type="entry name" value="VACUOLAR PROTEIN SORTING-ASSOCIATED PROTEIN 62-RELATED"/>
    <property type="match status" value="1"/>
</dbReference>
<reference evidence="2" key="1">
    <citation type="submission" date="2021-03" db="EMBL/GenBank/DDBJ databases">
        <authorList>
            <person name="Palmer J.M."/>
        </authorList>
    </citation>
    <scope>NUCLEOTIDE SEQUENCE</scope>
    <source>
        <strain evidence="2">ARV_011</strain>
    </source>
</reference>
<evidence type="ECO:0000313" key="2">
    <source>
        <dbReference type="EMBL" id="KAG7195184.1"/>
    </source>
</evidence>
<accession>A0A9P7VC05</accession>
<comment type="caution">
    <text evidence="2">The sequence shown here is derived from an EMBL/GenBank/DDBJ whole genome shotgun (WGS) entry which is preliminary data.</text>
</comment>
<dbReference type="Proteomes" id="UP000790833">
    <property type="component" value="Unassembled WGS sequence"/>
</dbReference>
<name>A0A9P7VC05_9ASCO</name>
<dbReference type="GeneID" id="66117083"/>
<dbReference type="PANTHER" id="PTHR48220">
    <property type="match status" value="1"/>
</dbReference>
<keyword evidence="3" id="KW-1185">Reference proteome</keyword>
<keyword evidence="1" id="KW-0732">Signal</keyword>
<dbReference type="OrthoDB" id="188042at2759"/>
<organism evidence="2 3">
    <name type="scientific">Scheffersomyces spartinae</name>
    <dbReference type="NCBI Taxonomy" id="45513"/>
    <lineage>
        <taxon>Eukaryota</taxon>
        <taxon>Fungi</taxon>
        <taxon>Dikarya</taxon>
        <taxon>Ascomycota</taxon>
        <taxon>Saccharomycotina</taxon>
        <taxon>Pichiomycetes</taxon>
        <taxon>Debaryomycetaceae</taxon>
        <taxon>Scheffersomyces</taxon>
    </lineage>
</organism>
<dbReference type="GO" id="GO:0000329">
    <property type="term" value="C:fungal-type vacuole membrane"/>
    <property type="evidence" value="ECO:0007669"/>
    <property type="project" value="TreeGrafter"/>
</dbReference>
<dbReference type="GO" id="GO:0006623">
    <property type="term" value="P:protein targeting to vacuole"/>
    <property type="evidence" value="ECO:0007669"/>
    <property type="project" value="TreeGrafter"/>
</dbReference>
<dbReference type="EMBL" id="JAHMUF010000004">
    <property type="protein sequence ID" value="KAG7195184.1"/>
    <property type="molecule type" value="Genomic_DNA"/>
</dbReference>
<sequence>MTGTTHVLTVLFALASVAEAIPSSPLAFEHAMKEALAHVDGLLKSPPNNLRNLPPVIANPTTNQRTIKDGEIPRYVIDYAPLVHLYSEERYLPYDVKEYVTNLHVEFENGTTVPGTEKNMNIRKLGDLAKDYPNEFLIMTSNSNFDADPEWITGVKNKPSLIDGEIENAPATLIVVDKGNGWVDSYWFYFYSFNLGPFVMGAGPYGNHVGDWEHSLVRFYKGTPVIVWMSAHGGGGGFYYKHLEKYDLDPKHPIIFSARGTHANYPSVGQHPHDLPYEILCDFTDRGPLWNPTRNYLGYTYDGVKVHPSIGRNANPKHTGREWLYGDWLYFRGAWGDQKLPSSDPRQKYNIIGGYKYILGPTGPLHKNLDRIKPCERTKWWNFWGGCNIRTNIKWGVGVESEGNNCGNMFNHIRPLWLRKVINTVTWGGGFCFLVDIFYG</sequence>
<dbReference type="InterPro" id="IPR053102">
    <property type="entry name" value="VPS_Associated"/>
</dbReference>
<gene>
    <name evidence="2" type="primary">VPS62</name>
    <name evidence="2" type="ORF">KQ657_003709</name>
</gene>